<keyword evidence="1" id="KW-0694">RNA-binding</keyword>
<proteinExistence type="predicted"/>
<name>A0AAU9TEM9_EUPED</name>
<dbReference type="PANTHER" id="PTHR13633">
    <property type="entry name" value="MITOCHONDRIAL TRANSCRIPTION RESCUE FACTOR 1"/>
    <property type="match status" value="1"/>
</dbReference>
<dbReference type="EMBL" id="CAKOGL010000004">
    <property type="protein sequence ID" value="CAH2085423.1"/>
    <property type="molecule type" value="Genomic_DNA"/>
</dbReference>
<dbReference type="GO" id="GO:0003723">
    <property type="term" value="F:RNA binding"/>
    <property type="evidence" value="ECO:0007669"/>
    <property type="project" value="UniProtKB-KW"/>
</dbReference>
<dbReference type="Pfam" id="PF25818">
    <property type="entry name" value="MTRES1_C"/>
    <property type="match status" value="1"/>
</dbReference>
<evidence type="ECO:0000259" key="2">
    <source>
        <dbReference type="Pfam" id="PF25818"/>
    </source>
</evidence>
<evidence type="ECO:0000313" key="3">
    <source>
        <dbReference type="EMBL" id="CAH2085423.1"/>
    </source>
</evidence>
<gene>
    <name evidence="3" type="ORF">EEDITHA_LOCUS1900</name>
</gene>
<comment type="caution">
    <text evidence="3">The sequence shown here is derived from an EMBL/GenBank/DDBJ whole genome shotgun (WGS) entry which is preliminary data.</text>
</comment>
<keyword evidence="4" id="KW-1185">Reference proteome</keyword>
<dbReference type="InterPro" id="IPR057896">
    <property type="entry name" value="MTRES1_C"/>
</dbReference>
<organism evidence="3 4">
    <name type="scientific">Euphydryas editha</name>
    <name type="common">Edith's checkerspot</name>
    <dbReference type="NCBI Taxonomy" id="104508"/>
    <lineage>
        <taxon>Eukaryota</taxon>
        <taxon>Metazoa</taxon>
        <taxon>Ecdysozoa</taxon>
        <taxon>Arthropoda</taxon>
        <taxon>Hexapoda</taxon>
        <taxon>Insecta</taxon>
        <taxon>Pterygota</taxon>
        <taxon>Neoptera</taxon>
        <taxon>Endopterygota</taxon>
        <taxon>Lepidoptera</taxon>
        <taxon>Glossata</taxon>
        <taxon>Ditrysia</taxon>
        <taxon>Papilionoidea</taxon>
        <taxon>Nymphalidae</taxon>
        <taxon>Nymphalinae</taxon>
        <taxon>Euphydryas</taxon>
    </lineage>
</organism>
<protein>
    <recommendedName>
        <fullName evidence="2">Mitochondrial transcription rescue factor 1 C-terminal domain-containing protein</fullName>
    </recommendedName>
</protein>
<dbReference type="GO" id="GO:1903108">
    <property type="term" value="P:regulation of mitochondrial transcription"/>
    <property type="evidence" value="ECO:0007669"/>
    <property type="project" value="TreeGrafter"/>
</dbReference>
<accession>A0AAU9TEM9</accession>
<evidence type="ECO:0000313" key="4">
    <source>
        <dbReference type="Proteomes" id="UP001153954"/>
    </source>
</evidence>
<reference evidence="3" key="1">
    <citation type="submission" date="2022-03" db="EMBL/GenBank/DDBJ databases">
        <authorList>
            <person name="Tunstrom K."/>
        </authorList>
    </citation>
    <scope>NUCLEOTIDE SEQUENCE</scope>
</reference>
<feature type="domain" description="Mitochondrial transcription rescue factor 1 C-terminal" evidence="2">
    <location>
        <begin position="91"/>
        <end position="182"/>
    </location>
</feature>
<dbReference type="Proteomes" id="UP001153954">
    <property type="component" value="Unassembled WGS sequence"/>
</dbReference>
<sequence>MNVIWRRSHVTYNIFRVIKQEIKTKPLLNCVHYSTAFNGSKLFNLQGINSRNVVRHKSKKKADPDSDDEPEIFDDDDVSLSRDSKVVKINTTSLRTDAVLKSALGVARNKIEKLFYESKIRVNGRKILKKSMPVQVDYEIDIIKSISPKNPDHLYVSRVEILNIAAKEESILVTARRFKTLLIENYENDPYKPSTSEEDQ</sequence>
<dbReference type="AlphaFoldDB" id="A0AAU9TEM9"/>
<dbReference type="SUPFAM" id="SSF55174">
    <property type="entry name" value="Alpha-L RNA-binding motif"/>
    <property type="match status" value="1"/>
</dbReference>
<dbReference type="PANTHER" id="PTHR13633:SF3">
    <property type="entry name" value="MITOCHONDRIAL TRANSCRIPTION RESCUE FACTOR 1"/>
    <property type="match status" value="1"/>
</dbReference>
<evidence type="ECO:0000256" key="1">
    <source>
        <dbReference type="PROSITE-ProRule" id="PRU00182"/>
    </source>
</evidence>
<dbReference type="GO" id="GO:0005739">
    <property type="term" value="C:mitochondrion"/>
    <property type="evidence" value="ECO:0007669"/>
    <property type="project" value="TreeGrafter"/>
</dbReference>
<dbReference type="PROSITE" id="PS50889">
    <property type="entry name" value="S4"/>
    <property type="match status" value="1"/>
</dbReference>